<feature type="compositionally biased region" description="Basic and acidic residues" evidence="1">
    <location>
        <begin position="86"/>
        <end position="99"/>
    </location>
</feature>
<evidence type="ECO:0000313" key="2">
    <source>
        <dbReference type="EMBL" id="PKI67537.1"/>
    </source>
</evidence>
<evidence type="ECO:0000313" key="3">
    <source>
        <dbReference type="Proteomes" id="UP000233551"/>
    </source>
</evidence>
<accession>A0A2I0KGB1</accession>
<keyword evidence="3" id="KW-1185">Reference proteome</keyword>
<dbReference type="EMBL" id="PGOL01000597">
    <property type="protein sequence ID" value="PKI67537.1"/>
    <property type="molecule type" value="Genomic_DNA"/>
</dbReference>
<proteinExistence type="predicted"/>
<dbReference type="Proteomes" id="UP000233551">
    <property type="component" value="Unassembled WGS sequence"/>
</dbReference>
<protein>
    <submittedName>
        <fullName evidence="2">Uncharacterized protein</fullName>
    </submittedName>
</protein>
<reference evidence="2 3" key="1">
    <citation type="submission" date="2017-11" db="EMBL/GenBank/DDBJ databases">
        <title>De-novo sequencing of pomegranate (Punica granatum L.) genome.</title>
        <authorList>
            <person name="Akparov Z."/>
            <person name="Amiraslanov A."/>
            <person name="Hajiyeva S."/>
            <person name="Abbasov M."/>
            <person name="Kaur K."/>
            <person name="Hamwieh A."/>
            <person name="Solovyev V."/>
            <person name="Salamov A."/>
            <person name="Braich B."/>
            <person name="Kosarev P."/>
            <person name="Mahmoud A."/>
            <person name="Hajiyev E."/>
            <person name="Babayeva S."/>
            <person name="Izzatullayeva V."/>
            <person name="Mammadov A."/>
            <person name="Mammadov A."/>
            <person name="Sharifova S."/>
            <person name="Ojaghi J."/>
            <person name="Eynullazada K."/>
            <person name="Bayramov B."/>
            <person name="Abdulazimova A."/>
            <person name="Shahmuradov I."/>
        </authorList>
    </citation>
    <scope>NUCLEOTIDE SEQUENCE [LARGE SCALE GENOMIC DNA]</scope>
    <source>
        <strain evidence="3">cv. AG2017</strain>
        <tissue evidence="2">Leaf</tissue>
    </source>
</reference>
<gene>
    <name evidence="2" type="ORF">CRG98_012121</name>
</gene>
<organism evidence="2 3">
    <name type="scientific">Punica granatum</name>
    <name type="common">Pomegranate</name>
    <dbReference type="NCBI Taxonomy" id="22663"/>
    <lineage>
        <taxon>Eukaryota</taxon>
        <taxon>Viridiplantae</taxon>
        <taxon>Streptophyta</taxon>
        <taxon>Embryophyta</taxon>
        <taxon>Tracheophyta</taxon>
        <taxon>Spermatophyta</taxon>
        <taxon>Magnoliopsida</taxon>
        <taxon>eudicotyledons</taxon>
        <taxon>Gunneridae</taxon>
        <taxon>Pentapetalae</taxon>
        <taxon>rosids</taxon>
        <taxon>malvids</taxon>
        <taxon>Myrtales</taxon>
        <taxon>Lythraceae</taxon>
        <taxon>Punica</taxon>
    </lineage>
</organism>
<name>A0A2I0KGB1_PUNGR</name>
<feature type="region of interest" description="Disordered" evidence="1">
    <location>
        <begin position="86"/>
        <end position="114"/>
    </location>
</feature>
<evidence type="ECO:0000256" key="1">
    <source>
        <dbReference type="SAM" id="MobiDB-lite"/>
    </source>
</evidence>
<dbReference type="AlphaFoldDB" id="A0A2I0KGB1"/>
<sequence>MARLGKVVERNGTRGGLGVHPVFGDRCDLCFPWTCPEGSSGDVCDHRPSLGRPSRVPKCHLKLVPRPRWSLGACRPVSGNDFEATKEITLDPRGVREHSATSQRDGPRGLLDPS</sequence>
<comment type="caution">
    <text evidence="2">The sequence shown here is derived from an EMBL/GenBank/DDBJ whole genome shotgun (WGS) entry which is preliminary data.</text>
</comment>